<dbReference type="GO" id="GO:0005634">
    <property type="term" value="C:nucleus"/>
    <property type="evidence" value="ECO:0007669"/>
    <property type="project" value="TreeGrafter"/>
</dbReference>
<dbReference type="PROSITE" id="PS01242">
    <property type="entry name" value="ZF_FPG_1"/>
    <property type="match status" value="1"/>
</dbReference>
<dbReference type="Pfam" id="PF00641">
    <property type="entry name" value="Zn_ribbon_RanBP"/>
    <property type="match status" value="1"/>
</dbReference>
<dbReference type="EMBL" id="AFYH01194201">
    <property type="status" value="NOT_ANNOTATED_CDS"/>
    <property type="molecule type" value="Genomic_DNA"/>
</dbReference>
<dbReference type="HOGENOM" id="CLU_693611_0_0_1"/>
<evidence type="ECO:0000256" key="4">
    <source>
        <dbReference type="PROSITE-ProRule" id="PRU00322"/>
    </source>
</evidence>
<reference evidence="9" key="3">
    <citation type="submission" date="2025-09" db="UniProtKB">
        <authorList>
            <consortium name="Ensembl"/>
        </authorList>
    </citation>
    <scope>IDENTIFICATION</scope>
</reference>
<dbReference type="InParanoid" id="H2ZSG9"/>
<evidence type="ECO:0000256" key="2">
    <source>
        <dbReference type="ARBA" id="ARBA00022771"/>
    </source>
</evidence>
<dbReference type="PROSITE" id="PS51066">
    <property type="entry name" value="ZF_FPG_2"/>
    <property type="match status" value="1"/>
</dbReference>
<dbReference type="EMBL" id="AFYH01194204">
    <property type="status" value="NOT_ANNOTATED_CDS"/>
    <property type="molecule type" value="Genomic_DNA"/>
</dbReference>
<gene>
    <name evidence="9" type="primary">NEIL3</name>
</gene>
<dbReference type="SUPFAM" id="SSF90209">
    <property type="entry name" value="Ran binding protein zinc finger-like"/>
    <property type="match status" value="1"/>
</dbReference>
<dbReference type="InterPro" id="IPR001876">
    <property type="entry name" value="Znf_RanBP2"/>
</dbReference>
<dbReference type="PROSITE" id="PS50199">
    <property type="entry name" value="ZF_RANBP2_2"/>
    <property type="match status" value="1"/>
</dbReference>
<proteinExistence type="predicted"/>
<accession>H2ZSG9</accession>
<dbReference type="GeneTree" id="ENSGT00940000153230"/>
<dbReference type="PROSITE" id="PS51999">
    <property type="entry name" value="ZF_GRF"/>
    <property type="match status" value="2"/>
</dbReference>
<protein>
    <submittedName>
        <fullName evidence="9">Nei like DNA glycosylase 3</fullName>
    </submittedName>
</protein>
<evidence type="ECO:0000256" key="3">
    <source>
        <dbReference type="ARBA" id="ARBA00022833"/>
    </source>
</evidence>
<keyword evidence="3" id="KW-0862">Zinc</keyword>
<dbReference type="PANTHER" id="PTHR22993:SF10">
    <property type="entry name" value="ENDONUCLEASE 8-LIKE 3"/>
    <property type="match status" value="1"/>
</dbReference>
<dbReference type="Proteomes" id="UP000008672">
    <property type="component" value="Unassembled WGS sequence"/>
</dbReference>
<reference evidence="9" key="2">
    <citation type="submission" date="2025-08" db="UniProtKB">
        <authorList>
            <consortium name="Ensembl"/>
        </authorList>
    </citation>
    <scope>IDENTIFICATION</scope>
</reference>
<dbReference type="eggNOG" id="ENOG502QWRN">
    <property type="taxonomic scope" value="Eukaryota"/>
</dbReference>
<dbReference type="InterPro" id="IPR010666">
    <property type="entry name" value="Znf_GRF"/>
</dbReference>
<dbReference type="GO" id="GO:0008270">
    <property type="term" value="F:zinc ion binding"/>
    <property type="evidence" value="ECO:0007669"/>
    <property type="project" value="UniProtKB-KW"/>
</dbReference>
<dbReference type="Ensembl" id="ENSLACT00000000342.1">
    <property type="protein sequence ID" value="ENSLACP00000000340.1"/>
    <property type="gene ID" value="ENSLACG00000000308.1"/>
</dbReference>
<dbReference type="GO" id="GO:0019104">
    <property type="term" value="F:DNA N-glycosylase activity"/>
    <property type="evidence" value="ECO:0007669"/>
    <property type="project" value="TreeGrafter"/>
</dbReference>
<dbReference type="GO" id="GO:0003677">
    <property type="term" value="F:DNA binding"/>
    <property type="evidence" value="ECO:0007669"/>
    <property type="project" value="InterPro"/>
</dbReference>
<dbReference type="InterPro" id="IPR000214">
    <property type="entry name" value="Znf_DNA_glyclase/AP_lyase"/>
</dbReference>
<feature type="domain" description="GRF-type" evidence="8">
    <location>
        <begin position="332"/>
        <end position="374"/>
    </location>
</feature>
<dbReference type="Bgee" id="ENSLACG00000000308">
    <property type="expression patterns" value="Expressed in chordate pharynx"/>
</dbReference>
<dbReference type="InterPro" id="IPR036443">
    <property type="entry name" value="Znf_RanBP2_sf"/>
</dbReference>
<feature type="region of interest" description="Disordered" evidence="5">
    <location>
        <begin position="254"/>
        <end position="281"/>
    </location>
</feature>
<name>H2ZSG9_LATCH</name>
<dbReference type="SMART" id="SM00547">
    <property type="entry name" value="ZnF_RBZ"/>
    <property type="match status" value="1"/>
</dbReference>
<dbReference type="Gene3D" id="1.10.8.50">
    <property type="match status" value="1"/>
</dbReference>
<dbReference type="GO" id="GO:0003906">
    <property type="term" value="F:DNA-(apurinic or apyrimidinic site) endonuclease activity"/>
    <property type="evidence" value="ECO:0007669"/>
    <property type="project" value="InterPro"/>
</dbReference>
<evidence type="ECO:0000259" key="6">
    <source>
        <dbReference type="PROSITE" id="PS50199"/>
    </source>
</evidence>
<dbReference type="GO" id="GO:0006284">
    <property type="term" value="P:base-excision repair"/>
    <property type="evidence" value="ECO:0007669"/>
    <property type="project" value="InterPro"/>
</dbReference>
<feature type="domain" description="FPG-type" evidence="7">
    <location>
        <begin position="24"/>
        <end position="58"/>
    </location>
</feature>
<evidence type="ECO:0000256" key="5">
    <source>
        <dbReference type="SAM" id="MobiDB-lite"/>
    </source>
</evidence>
<dbReference type="PROSITE" id="PS01358">
    <property type="entry name" value="ZF_RANBP2_1"/>
    <property type="match status" value="1"/>
</dbReference>
<organism evidence="9 10">
    <name type="scientific">Latimeria chalumnae</name>
    <name type="common">Coelacanth</name>
    <dbReference type="NCBI Taxonomy" id="7897"/>
    <lineage>
        <taxon>Eukaryota</taxon>
        <taxon>Metazoa</taxon>
        <taxon>Chordata</taxon>
        <taxon>Craniata</taxon>
        <taxon>Vertebrata</taxon>
        <taxon>Euteleostomi</taxon>
        <taxon>Coelacanthiformes</taxon>
        <taxon>Coelacanthidae</taxon>
        <taxon>Latimeria</taxon>
    </lineage>
</organism>
<dbReference type="AlphaFoldDB" id="H2ZSG9"/>
<dbReference type="STRING" id="7897.ENSLACP00000000340"/>
<keyword evidence="10" id="KW-1185">Reference proteome</keyword>
<feature type="domain" description="RanBP2-type" evidence="6">
    <location>
        <begin position="94"/>
        <end position="123"/>
    </location>
</feature>
<evidence type="ECO:0000259" key="7">
    <source>
        <dbReference type="PROSITE" id="PS51066"/>
    </source>
</evidence>
<dbReference type="PANTHER" id="PTHR22993">
    <property type="entry name" value="FORMAMIDOPYRIMIDINE-DNA GLYCOSYLASE"/>
    <property type="match status" value="1"/>
</dbReference>
<dbReference type="FunCoup" id="H2ZSG9">
    <property type="interactions" value="1416"/>
</dbReference>
<evidence type="ECO:0000256" key="1">
    <source>
        <dbReference type="ARBA" id="ARBA00022723"/>
    </source>
</evidence>
<evidence type="ECO:0000259" key="8">
    <source>
        <dbReference type="PROSITE" id="PS51999"/>
    </source>
</evidence>
<feature type="region of interest" description="Disordered" evidence="5">
    <location>
        <begin position="177"/>
        <end position="198"/>
    </location>
</feature>
<reference evidence="10" key="1">
    <citation type="submission" date="2011-08" db="EMBL/GenBank/DDBJ databases">
        <title>The draft genome of Latimeria chalumnae.</title>
        <authorList>
            <person name="Di Palma F."/>
            <person name="Alfoldi J."/>
            <person name="Johnson J."/>
            <person name="Berlin A."/>
            <person name="Gnerre S."/>
            <person name="Jaffe D."/>
            <person name="MacCallum I."/>
            <person name="Young S."/>
            <person name="Walker B.J."/>
            <person name="Lander E."/>
            <person name="Lindblad-Toh K."/>
        </authorList>
    </citation>
    <scope>NUCLEOTIDE SEQUENCE [LARGE SCALE GENOMIC DNA]</scope>
    <source>
        <strain evidence="10">Wild caught</strain>
    </source>
</reference>
<dbReference type="Pfam" id="PF06839">
    <property type="entry name" value="Zn_ribbon_GRF"/>
    <property type="match status" value="2"/>
</dbReference>
<feature type="domain" description="GRF-type" evidence="8">
    <location>
        <begin position="286"/>
        <end position="328"/>
    </location>
</feature>
<keyword evidence="1" id="KW-0479">Metal-binding</keyword>
<dbReference type="EMBL" id="AFYH01194206">
    <property type="status" value="NOT_ANNOTATED_CDS"/>
    <property type="molecule type" value="Genomic_DNA"/>
</dbReference>
<evidence type="ECO:0000313" key="10">
    <source>
        <dbReference type="Proteomes" id="UP000008672"/>
    </source>
</evidence>
<dbReference type="OMA" id="MGENGRM"/>
<dbReference type="EMBL" id="AFYH01194200">
    <property type="status" value="NOT_ANNOTATED_CDS"/>
    <property type="molecule type" value="Genomic_DNA"/>
</dbReference>
<keyword evidence="2 4" id="KW-0863">Zinc-finger</keyword>
<dbReference type="EMBL" id="AFYH01194203">
    <property type="status" value="NOT_ANNOTATED_CDS"/>
    <property type="molecule type" value="Genomic_DNA"/>
</dbReference>
<dbReference type="EMBL" id="AFYH01194205">
    <property type="status" value="NOT_ANNOTATED_CDS"/>
    <property type="molecule type" value="Genomic_DNA"/>
</dbReference>
<dbReference type="EMBL" id="AFYH01194202">
    <property type="status" value="NOT_ANNOTATED_CDS"/>
    <property type="molecule type" value="Genomic_DNA"/>
</dbReference>
<evidence type="ECO:0000313" key="9">
    <source>
        <dbReference type="Ensembl" id="ENSLACP00000000340.1"/>
    </source>
</evidence>
<sequence>MTRDFTILFYKCHKTGSALYKHYKVYKRPTCGWCNGQITVCRLGENSRMTYFCSQCQKEDPRQVVISELPTRNSLISWAYGGRSHSVDYVAKKEEEEWSCALCTLINKPSTKSCDACWSPRPEAPSFDSFGELPAFNNDLVKYPCNNFGKPPVELKINRKTAFGTTTLVLTDVGNKLSQPKCEDSSPLSEKGSKRFMKPSSQCSSLNCSDIQTSTWLWENSTCSNSADSLHTMNRTSSLGSFSHIPKKLKTEHLPSSLKTNKSSTREPHVNFTDGSASLNPGNPRCKHNRPCTLRVVRKDGENKGRQFFACSLPREIQCEFFEWADLHFPVCNHGKRCLVRTVLKIGPNNGWNFYVCPLAKEKQCEFFQWAENGPGIKITLGF</sequence>
<dbReference type="InterPro" id="IPR015887">
    <property type="entry name" value="DNA_glyclase_Znf_dom_DNA_BS"/>
</dbReference>
<dbReference type="Gene3D" id="2.30.30.380">
    <property type="entry name" value="Zn-finger domain of Sec23/24"/>
    <property type="match status" value="1"/>
</dbReference>